<feature type="region of interest" description="Disordered" evidence="1">
    <location>
        <begin position="119"/>
        <end position="152"/>
    </location>
</feature>
<feature type="compositionally biased region" description="Polar residues" evidence="1">
    <location>
        <begin position="121"/>
        <end position="138"/>
    </location>
</feature>
<dbReference type="EMBL" id="JBAHYK010002962">
    <property type="protein sequence ID" value="KAL0564138.1"/>
    <property type="molecule type" value="Genomic_DNA"/>
</dbReference>
<reference evidence="2 3" key="1">
    <citation type="submission" date="2024-02" db="EMBL/GenBank/DDBJ databases">
        <title>A draft genome for the cacao thread blight pathogen Marasmius crinis-equi.</title>
        <authorList>
            <person name="Cohen S.P."/>
            <person name="Baruah I.K."/>
            <person name="Amoako-Attah I."/>
            <person name="Bukari Y."/>
            <person name="Meinhardt L.W."/>
            <person name="Bailey B.A."/>
        </authorList>
    </citation>
    <scope>NUCLEOTIDE SEQUENCE [LARGE SCALE GENOMIC DNA]</scope>
    <source>
        <strain evidence="2 3">GH-76</strain>
    </source>
</reference>
<dbReference type="Proteomes" id="UP001465976">
    <property type="component" value="Unassembled WGS sequence"/>
</dbReference>
<comment type="caution">
    <text evidence="2">The sequence shown here is derived from an EMBL/GenBank/DDBJ whole genome shotgun (WGS) entry which is preliminary data.</text>
</comment>
<gene>
    <name evidence="2" type="ORF">V5O48_017916</name>
</gene>
<evidence type="ECO:0000256" key="1">
    <source>
        <dbReference type="SAM" id="MobiDB-lite"/>
    </source>
</evidence>
<accession>A0ABR3EMN1</accession>
<feature type="compositionally biased region" description="Polar residues" evidence="1">
    <location>
        <begin position="289"/>
        <end position="305"/>
    </location>
</feature>
<keyword evidence="3" id="KW-1185">Reference proteome</keyword>
<organism evidence="2 3">
    <name type="scientific">Marasmius crinis-equi</name>
    <dbReference type="NCBI Taxonomy" id="585013"/>
    <lineage>
        <taxon>Eukaryota</taxon>
        <taxon>Fungi</taxon>
        <taxon>Dikarya</taxon>
        <taxon>Basidiomycota</taxon>
        <taxon>Agaricomycotina</taxon>
        <taxon>Agaricomycetes</taxon>
        <taxon>Agaricomycetidae</taxon>
        <taxon>Agaricales</taxon>
        <taxon>Marasmiineae</taxon>
        <taxon>Marasmiaceae</taxon>
        <taxon>Marasmius</taxon>
    </lineage>
</organism>
<feature type="compositionally biased region" description="Basic and acidic residues" evidence="1">
    <location>
        <begin position="311"/>
        <end position="321"/>
    </location>
</feature>
<proteinExistence type="predicted"/>
<evidence type="ECO:0000313" key="2">
    <source>
        <dbReference type="EMBL" id="KAL0564138.1"/>
    </source>
</evidence>
<protein>
    <submittedName>
        <fullName evidence="2">Uncharacterized protein</fullName>
    </submittedName>
</protein>
<name>A0ABR3EMN1_9AGAR</name>
<feature type="region of interest" description="Disordered" evidence="1">
    <location>
        <begin position="31"/>
        <end position="100"/>
    </location>
</feature>
<sequence>VAVDCAEEERLLKESEDARKRAAEITARLQQYASDGEDLSSGVDEVPDLSRRPSATKSDDDGEKMLSQQQRGRELRQELQGPPQPQQKCPLSESSDSDVNRHLQKGQVEHFALKTGGITKAWQSRKTPSHRQYQSDASQGDKEGLGGLTSADERGGLDEEIAAVVAVCAGLAAQKSAKKNRDIEKTQLLSTLVTFIGTKAEIWDVHSSQDFVQCLEACYHHFFPNVIEKRPTLLPITAKSPEYIVFFANWKKPELKVNVKIKDPTVTNPEKSTTPATEAPETNAEHNPQEQQSDANCSEEGNTCDDQGGDADPRNEQDKTWDVSGNIPDLNINVETVGGRVEYIQTMLDHKTHLFIYTNPEERAGAFESELILKTYATYYSHYTASVWNFGVHPASAMALATTAQTGSKGKAEEFGADIWQKKTAMYYQHASRITEDTWDRIEATAAHYSKKAGKSKQLSLSDGKVVDGGLTDDDDNSAKIVVGL</sequence>
<evidence type="ECO:0000313" key="3">
    <source>
        <dbReference type="Proteomes" id="UP001465976"/>
    </source>
</evidence>
<feature type="non-terminal residue" evidence="2">
    <location>
        <position position="1"/>
    </location>
</feature>
<feature type="region of interest" description="Disordered" evidence="1">
    <location>
        <begin position="265"/>
        <end position="327"/>
    </location>
</feature>
<feature type="compositionally biased region" description="Low complexity" evidence="1">
    <location>
        <begin position="269"/>
        <end position="282"/>
    </location>
</feature>